<evidence type="ECO:0000313" key="2">
    <source>
        <dbReference type="Proteomes" id="UP001218629"/>
    </source>
</evidence>
<gene>
    <name evidence="1" type="ORF">MOV08_39345</name>
</gene>
<sequence>MRELTERFAQLTGAPTPRPERLDRAALIARAVETPVLGEFVEMLYATENPHVLDSTETERVLGVSPTELDEVLSATARGAGFERRRVSPRR</sequence>
<name>A0ABY8AMD4_9ACTN</name>
<dbReference type="EMBL" id="CP095749">
    <property type="protein sequence ID" value="WEB44747.1"/>
    <property type="molecule type" value="Genomic_DNA"/>
</dbReference>
<accession>A0ABY8AMD4</accession>
<keyword evidence="2" id="KW-1185">Reference proteome</keyword>
<protein>
    <submittedName>
        <fullName evidence="1">Uncharacterized protein</fullName>
    </submittedName>
</protein>
<reference evidence="1 2" key="1">
    <citation type="submission" date="2022-03" db="EMBL/GenBank/DDBJ databases">
        <title>Streptomyces yunnanensis P86,complete genome.</title>
        <authorList>
            <person name="Chen S."/>
            <person name="Zhang Q."/>
        </authorList>
    </citation>
    <scope>NUCLEOTIDE SEQUENCE [LARGE SCALE GENOMIC DNA]</scope>
    <source>
        <strain evidence="1 2">P86</strain>
    </source>
</reference>
<evidence type="ECO:0000313" key="1">
    <source>
        <dbReference type="EMBL" id="WEB44747.1"/>
    </source>
</evidence>
<dbReference type="Proteomes" id="UP001218629">
    <property type="component" value="Chromosome"/>
</dbReference>
<dbReference type="RefSeq" id="WP_275310927.1">
    <property type="nucleotide sequence ID" value="NZ_CP095749.1"/>
</dbReference>
<proteinExistence type="predicted"/>
<organism evidence="1 2">
    <name type="scientific">Streptomyces yunnanensis</name>
    <dbReference type="NCBI Taxonomy" id="156453"/>
    <lineage>
        <taxon>Bacteria</taxon>
        <taxon>Bacillati</taxon>
        <taxon>Actinomycetota</taxon>
        <taxon>Actinomycetes</taxon>
        <taxon>Kitasatosporales</taxon>
        <taxon>Streptomycetaceae</taxon>
        <taxon>Streptomyces</taxon>
    </lineage>
</organism>